<dbReference type="GO" id="GO:0003871">
    <property type="term" value="F:5-methyltetrahydropteroyltriglutamate-homocysteine S-methyltransferase activity"/>
    <property type="evidence" value="ECO:0007669"/>
    <property type="project" value="InterPro"/>
</dbReference>
<keyword evidence="1" id="KW-0489">Methyltransferase</keyword>
<proteinExistence type="predicted"/>
<organism evidence="2">
    <name type="scientific">Chaetomium thermophilum (strain DSM 1495 / CBS 144.50 / IMI 039719)</name>
    <name type="common">Thermochaetoides thermophila</name>
    <dbReference type="NCBI Taxonomy" id="759272"/>
    <lineage>
        <taxon>Eukaryota</taxon>
        <taxon>Fungi</taxon>
        <taxon>Dikarya</taxon>
        <taxon>Ascomycota</taxon>
        <taxon>Pezizomycotina</taxon>
        <taxon>Sordariomycetes</taxon>
        <taxon>Sordariomycetidae</taxon>
        <taxon>Sordariales</taxon>
        <taxon>Chaetomiaceae</taxon>
        <taxon>Thermochaetoides</taxon>
    </lineage>
</organism>
<reference evidence="1 2" key="1">
    <citation type="journal article" date="2011" name="Cell">
        <title>Insight into structure and assembly of the nuclear pore complex by utilizing the genome of a eukaryotic thermophile.</title>
        <authorList>
            <person name="Amlacher S."/>
            <person name="Sarges P."/>
            <person name="Flemming D."/>
            <person name="van Noort V."/>
            <person name="Kunze R."/>
            <person name="Devos D.P."/>
            <person name="Arumugam M."/>
            <person name="Bork P."/>
            <person name="Hurt E."/>
        </authorList>
    </citation>
    <scope>NUCLEOTIDE SEQUENCE [LARGE SCALE GENOMIC DNA]</scope>
    <source>
        <strain evidence="2">DSM 1495 / CBS 144.50 / IMI 039719</strain>
    </source>
</reference>
<dbReference type="GO" id="GO:0032259">
    <property type="term" value="P:methylation"/>
    <property type="evidence" value="ECO:0007669"/>
    <property type="project" value="UniProtKB-KW"/>
</dbReference>
<dbReference type="PANTHER" id="PTHR43844">
    <property type="entry name" value="METHIONINE SYNTHASE"/>
    <property type="match status" value="1"/>
</dbReference>
<dbReference type="STRING" id="759272.G0SAA0"/>
<dbReference type="KEGG" id="cthr:CTHT_0041510"/>
<name>G0SAA0_CHATD</name>
<keyword evidence="1" id="KW-0808">Transferase</keyword>
<dbReference type="SUPFAM" id="SSF51726">
    <property type="entry name" value="UROD/MetE-like"/>
    <property type="match status" value="1"/>
</dbReference>
<dbReference type="OMA" id="HPMLDHF"/>
<protein>
    <submittedName>
        <fullName evidence="1">5-methyltetrahydropteroyltriglutamate-homocysteine S-methyltransferase-like protein</fullName>
    </submittedName>
</protein>
<keyword evidence="2" id="KW-1185">Reference proteome</keyword>
<gene>
    <name evidence="1" type="ORF">CTHT_0041510</name>
</gene>
<dbReference type="HOGENOM" id="CLU_058877_0_0_1"/>
<dbReference type="InterPro" id="IPR002629">
    <property type="entry name" value="Met_Synth_C/arc"/>
</dbReference>
<accession>G0SAA0</accession>
<evidence type="ECO:0000313" key="1">
    <source>
        <dbReference type="EMBL" id="EGS19672.1"/>
    </source>
</evidence>
<sequence>MSSPTYIPRRPPFRAEHIGSLLRPKPITNRRLQLDGLDALSIAQDMTLRQLEDVAIVNTVRLQRSLGYHAVTDGEYRRHQFWGTFFPGLEGFTEIRKPPMHIFRLYVPDLAAFSESVVCTGKIRHIGSTYLREWNYLKELLPPEMVPKAKITLPAPEWYHLRYKTGYAYPADVYANDEEYFTDIATVYHFCDTRLTKGLRNDHTAPDPDALLSAYISLYNRILTPRPGGPDLHIGVHLCRGNFAYSRHFSSGGYGQVAPVLFTQLDVDTYYLEYDTPRAGDFSPLAWLPRDKNVVIGLVTSKCGQLEDLEQLKKRVLEAADWVGKQSGQTREEAPKRMGFSPQCGFASHHLGNSLTWEDMVEKLKLVRRLTDDIWPGEP</sequence>
<dbReference type="GO" id="GO:0009086">
    <property type="term" value="P:methionine biosynthetic process"/>
    <property type="evidence" value="ECO:0007669"/>
    <property type="project" value="InterPro"/>
</dbReference>
<dbReference type="AlphaFoldDB" id="G0SAA0"/>
<dbReference type="Gene3D" id="3.20.20.210">
    <property type="match status" value="1"/>
</dbReference>
<dbReference type="RefSeq" id="XP_006694557.1">
    <property type="nucleotide sequence ID" value="XM_006694494.1"/>
</dbReference>
<dbReference type="EMBL" id="GL988043">
    <property type="protein sequence ID" value="EGS19672.1"/>
    <property type="molecule type" value="Genomic_DNA"/>
</dbReference>
<dbReference type="GO" id="GO:0008270">
    <property type="term" value="F:zinc ion binding"/>
    <property type="evidence" value="ECO:0007669"/>
    <property type="project" value="InterPro"/>
</dbReference>
<dbReference type="CDD" id="cd03311">
    <property type="entry name" value="CIMS_C_terminal_like"/>
    <property type="match status" value="1"/>
</dbReference>
<dbReference type="Proteomes" id="UP000008066">
    <property type="component" value="Unassembled WGS sequence"/>
</dbReference>
<evidence type="ECO:0000313" key="2">
    <source>
        <dbReference type="Proteomes" id="UP000008066"/>
    </source>
</evidence>
<dbReference type="PANTHER" id="PTHR43844:SF2">
    <property type="entry name" value="SYNTHASE, VITAMIN-B12 INDEPENDENT, PUTATIVE (AFU_ORTHOLOGUE AFUA_3G12060)-RELATED"/>
    <property type="match status" value="1"/>
</dbReference>
<dbReference type="InterPro" id="IPR038071">
    <property type="entry name" value="UROD/MetE-like_sf"/>
</dbReference>
<dbReference type="eggNOG" id="ENOG502QQV2">
    <property type="taxonomic scope" value="Eukaryota"/>
</dbReference>
<dbReference type="OrthoDB" id="7772923at2759"/>
<dbReference type="GeneID" id="18258189"/>